<reference evidence="2 3" key="1">
    <citation type="submission" date="2014-02" db="EMBL/GenBank/DDBJ databases">
        <title>Whole genome shotgun sequence of Rhodococcus wratislaviensis NBRC 100605.</title>
        <authorList>
            <person name="Hosoyama A."/>
            <person name="Tsuchikane K."/>
            <person name="Yoshida I."/>
            <person name="Ohji S."/>
            <person name="Ichikawa N."/>
            <person name="Yamazoe A."/>
            <person name="Fujita N."/>
        </authorList>
    </citation>
    <scope>NUCLEOTIDE SEQUENCE [LARGE SCALE GENOMIC DNA]</scope>
    <source>
        <strain evidence="2 3">NBRC 100605</strain>
    </source>
</reference>
<keyword evidence="3" id="KW-1185">Reference proteome</keyword>
<evidence type="ECO:0000256" key="1">
    <source>
        <dbReference type="SAM" id="MobiDB-lite"/>
    </source>
</evidence>
<name>X0R3D9_RHOWR</name>
<comment type="caution">
    <text evidence="2">The sequence shown here is derived from an EMBL/GenBank/DDBJ whole genome shotgun (WGS) entry which is preliminary data.</text>
</comment>
<dbReference type="AlphaFoldDB" id="X0R3D9"/>
<accession>X0R3D9</accession>
<dbReference type="EMBL" id="BAWF01000022">
    <property type="protein sequence ID" value="GAF45430.1"/>
    <property type="molecule type" value="Genomic_DNA"/>
</dbReference>
<feature type="region of interest" description="Disordered" evidence="1">
    <location>
        <begin position="92"/>
        <end position="118"/>
    </location>
</feature>
<organism evidence="2 3">
    <name type="scientific">Rhodococcus wratislaviensis NBRC 100605</name>
    <dbReference type="NCBI Taxonomy" id="1219028"/>
    <lineage>
        <taxon>Bacteria</taxon>
        <taxon>Bacillati</taxon>
        <taxon>Actinomycetota</taxon>
        <taxon>Actinomycetes</taxon>
        <taxon>Mycobacteriales</taxon>
        <taxon>Nocardiaceae</taxon>
        <taxon>Rhodococcus</taxon>
    </lineage>
</organism>
<dbReference type="RefSeq" id="WP_037232002.1">
    <property type="nucleotide sequence ID" value="NZ_BAWF01000022.1"/>
</dbReference>
<evidence type="ECO:0000313" key="2">
    <source>
        <dbReference type="EMBL" id="GAF45430.1"/>
    </source>
</evidence>
<dbReference type="Proteomes" id="UP000019491">
    <property type="component" value="Unassembled WGS sequence"/>
</dbReference>
<proteinExistence type="predicted"/>
<dbReference type="OrthoDB" id="10004631at2"/>
<gene>
    <name evidence="2" type="ORF">RW1_022_00040</name>
</gene>
<protein>
    <submittedName>
        <fullName evidence="2">Uncharacterized protein</fullName>
    </submittedName>
</protein>
<evidence type="ECO:0000313" key="3">
    <source>
        <dbReference type="Proteomes" id="UP000019491"/>
    </source>
</evidence>
<sequence>MADRQREKSWSARYVSLFATELAACGVHYPDEMLAVFIDSNAATAAAIAGISERDAQLTITPGARHVAEDLADDGDDAVEGLVLGTRRIFHPEEAMPPQTSTPAQGLRTARVRRSRPK</sequence>